<keyword evidence="2 4" id="KW-0560">Oxidoreductase</keyword>
<evidence type="ECO:0000256" key="1">
    <source>
        <dbReference type="ARBA" id="ARBA00009986"/>
    </source>
</evidence>
<comment type="caution">
    <text evidence="7">The sequence shown here is derived from an EMBL/GenBank/DDBJ whole genome shotgun (WGS) entry which is preliminary data.</text>
</comment>
<evidence type="ECO:0000256" key="2">
    <source>
        <dbReference type="ARBA" id="ARBA00023002"/>
    </source>
</evidence>
<dbReference type="InterPro" id="IPR029510">
    <property type="entry name" value="Ald_DH_CS_GLU"/>
</dbReference>
<name>A0A7X6QME6_9MICC</name>
<evidence type="ECO:0000313" key="8">
    <source>
        <dbReference type="Proteomes" id="UP000544090"/>
    </source>
</evidence>
<feature type="region of interest" description="Disordered" evidence="5">
    <location>
        <begin position="460"/>
        <end position="481"/>
    </location>
</feature>
<evidence type="ECO:0000313" key="7">
    <source>
        <dbReference type="EMBL" id="NKX56568.1"/>
    </source>
</evidence>
<dbReference type="Gene3D" id="3.40.309.10">
    <property type="entry name" value="Aldehyde Dehydrogenase, Chain A, domain 2"/>
    <property type="match status" value="1"/>
</dbReference>
<dbReference type="InterPro" id="IPR016161">
    <property type="entry name" value="Ald_DH/histidinol_DH"/>
</dbReference>
<dbReference type="PANTHER" id="PTHR11699">
    <property type="entry name" value="ALDEHYDE DEHYDROGENASE-RELATED"/>
    <property type="match status" value="1"/>
</dbReference>
<sequence length="481" mass="50959">MTIGGQQVATDQTFDVVNPSTGQVFAQAPSATQAHVDAAFTAAQDAFPAWAADSASRRSALRAIADVTEAAADDLGHLLSLETGKPHEDSRWEFRLAALWLRYYADFEMEPEEIVDAQGYRATVVRRPLGVVAAIKPWNTPIIQFAWAIAPALRTGNTVVLKPSPFTPLSSLALATRIAHLLPAGVLNIATGPDPLGERLTSHPVPRKISFTGSIRAGSSIASAAAADLKRFTLEMGGNDPALVLPGADIAAIAGSIFWAGFMNNGQICGDIKRVYVHKSQHSEMVEALAEIARSVKVGGPFEDGVQLGPVSTRPQYDRVVELLGEALGSGARAAAGGAPLDRPGFFVAPTIFDNVDDGSRIVDEEQFGPILPVVSYSDVEDGIRRANRTEFGLTASVWGPDPELNAQIVTRLEAGMVSVNQHGFGVSPHLPFLGHKASGFGVENGRWGLEEYTQVQVIGTPADGPRPAIDDPALAETHTG</sequence>
<evidence type="ECO:0000256" key="5">
    <source>
        <dbReference type="SAM" id="MobiDB-lite"/>
    </source>
</evidence>
<feature type="active site" evidence="3">
    <location>
        <position position="235"/>
    </location>
</feature>
<keyword evidence="8" id="KW-1185">Reference proteome</keyword>
<comment type="similarity">
    <text evidence="1 4">Belongs to the aldehyde dehydrogenase family.</text>
</comment>
<organism evidence="7 8">
    <name type="scientific">Arthrobacter mobilis</name>
    <dbReference type="NCBI Taxonomy" id="2724944"/>
    <lineage>
        <taxon>Bacteria</taxon>
        <taxon>Bacillati</taxon>
        <taxon>Actinomycetota</taxon>
        <taxon>Actinomycetes</taxon>
        <taxon>Micrococcales</taxon>
        <taxon>Micrococcaceae</taxon>
        <taxon>Arthrobacter</taxon>
    </lineage>
</organism>
<dbReference type="CDD" id="cd07106">
    <property type="entry name" value="ALDH_AldA-AAD23400"/>
    <property type="match status" value="1"/>
</dbReference>
<reference evidence="7 8" key="1">
    <citation type="submission" date="2020-04" db="EMBL/GenBank/DDBJ databases">
        <title>Arthrobacter sp. nov.</title>
        <authorList>
            <person name="Liu S."/>
        </authorList>
    </citation>
    <scope>NUCLEOTIDE SEQUENCE [LARGE SCALE GENOMIC DNA]</scope>
    <source>
        <strain evidence="7 8">E918</strain>
    </source>
</reference>
<gene>
    <name evidence="7" type="ORF">HGG74_18970</name>
</gene>
<dbReference type="InterPro" id="IPR016162">
    <property type="entry name" value="Ald_DH_N"/>
</dbReference>
<dbReference type="InterPro" id="IPR015590">
    <property type="entry name" value="Aldehyde_DH_dom"/>
</dbReference>
<evidence type="ECO:0000256" key="4">
    <source>
        <dbReference type="RuleBase" id="RU003345"/>
    </source>
</evidence>
<dbReference type="AlphaFoldDB" id="A0A7X6QME6"/>
<evidence type="ECO:0000256" key="3">
    <source>
        <dbReference type="PROSITE-ProRule" id="PRU10007"/>
    </source>
</evidence>
<dbReference type="InterPro" id="IPR044086">
    <property type="entry name" value="LUC3-like"/>
</dbReference>
<dbReference type="PROSITE" id="PS00687">
    <property type="entry name" value="ALDEHYDE_DEHYDR_GLU"/>
    <property type="match status" value="1"/>
</dbReference>
<dbReference type="Pfam" id="PF00171">
    <property type="entry name" value="Aldedh"/>
    <property type="match status" value="1"/>
</dbReference>
<feature type="domain" description="Aldehyde dehydrogenase" evidence="6">
    <location>
        <begin position="11"/>
        <end position="458"/>
    </location>
</feature>
<dbReference type="GO" id="GO:0016620">
    <property type="term" value="F:oxidoreductase activity, acting on the aldehyde or oxo group of donors, NAD or NADP as acceptor"/>
    <property type="evidence" value="ECO:0007669"/>
    <property type="project" value="InterPro"/>
</dbReference>
<dbReference type="InterPro" id="IPR016163">
    <property type="entry name" value="Ald_DH_C"/>
</dbReference>
<dbReference type="EMBL" id="JAAZSQ010000027">
    <property type="protein sequence ID" value="NKX56568.1"/>
    <property type="molecule type" value="Genomic_DNA"/>
</dbReference>
<evidence type="ECO:0000259" key="6">
    <source>
        <dbReference type="Pfam" id="PF00171"/>
    </source>
</evidence>
<dbReference type="Gene3D" id="3.40.605.10">
    <property type="entry name" value="Aldehyde Dehydrogenase, Chain A, domain 1"/>
    <property type="match status" value="1"/>
</dbReference>
<dbReference type="FunFam" id="3.40.605.10:FF:000007">
    <property type="entry name" value="NAD/NADP-dependent betaine aldehyde dehydrogenase"/>
    <property type="match status" value="1"/>
</dbReference>
<proteinExistence type="inferred from homology"/>
<protein>
    <submittedName>
        <fullName evidence="7">Aldehyde dehydrogenase family protein</fullName>
    </submittedName>
</protein>
<dbReference type="SUPFAM" id="SSF53720">
    <property type="entry name" value="ALDH-like"/>
    <property type="match status" value="1"/>
</dbReference>
<accession>A0A7X6QME6</accession>
<dbReference type="Proteomes" id="UP000544090">
    <property type="component" value="Unassembled WGS sequence"/>
</dbReference>